<feature type="compositionally biased region" description="Pro residues" evidence="1">
    <location>
        <begin position="40"/>
        <end position="66"/>
    </location>
</feature>
<dbReference type="PRINTS" id="PR01217">
    <property type="entry name" value="PRICHEXTENSN"/>
</dbReference>
<feature type="compositionally biased region" description="Basic and acidic residues" evidence="1">
    <location>
        <begin position="108"/>
        <end position="130"/>
    </location>
</feature>
<feature type="region of interest" description="Disordered" evidence="1">
    <location>
        <begin position="1"/>
        <end position="187"/>
    </location>
</feature>
<dbReference type="InParanoid" id="A0A2H3CKT1"/>
<proteinExistence type="predicted"/>
<evidence type="ECO:0000256" key="1">
    <source>
        <dbReference type="SAM" id="MobiDB-lite"/>
    </source>
</evidence>
<dbReference type="AlphaFoldDB" id="A0A2H3CKT1"/>
<evidence type="ECO:0000313" key="2">
    <source>
        <dbReference type="EMBL" id="PBK83699.1"/>
    </source>
</evidence>
<dbReference type="STRING" id="47427.A0A2H3CKT1"/>
<dbReference type="OMA" id="WINHART"/>
<keyword evidence="3" id="KW-1185">Reference proteome</keyword>
<feature type="compositionally biased region" description="Pro residues" evidence="1">
    <location>
        <begin position="12"/>
        <end position="32"/>
    </location>
</feature>
<protein>
    <submittedName>
        <fullName evidence="2">Uncharacterized protein</fullName>
    </submittedName>
</protein>
<evidence type="ECO:0000313" key="3">
    <source>
        <dbReference type="Proteomes" id="UP000217790"/>
    </source>
</evidence>
<dbReference type="Proteomes" id="UP000217790">
    <property type="component" value="Unassembled WGS sequence"/>
</dbReference>
<dbReference type="OrthoDB" id="3066350at2759"/>
<dbReference type="EMBL" id="KZ293704">
    <property type="protein sequence ID" value="PBK83699.1"/>
    <property type="molecule type" value="Genomic_DNA"/>
</dbReference>
<accession>A0A2H3CKT1</accession>
<organism evidence="2 3">
    <name type="scientific">Armillaria gallica</name>
    <name type="common">Bulbous honey fungus</name>
    <name type="synonym">Armillaria bulbosa</name>
    <dbReference type="NCBI Taxonomy" id="47427"/>
    <lineage>
        <taxon>Eukaryota</taxon>
        <taxon>Fungi</taxon>
        <taxon>Dikarya</taxon>
        <taxon>Basidiomycota</taxon>
        <taxon>Agaricomycotina</taxon>
        <taxon>Agaricomycetes</taxon>
        <taxon>Agaricomycetidae</taxon>
        <taxon>Agaricales</taxon>
        <taxon>Marasmiineae</taxon>
        <taxon>Physalacriaceae</taxon>
        <taxon>Armillaria</taxon>
    </lineage>
</organism>
<gene>
    <name evidence="2" type="ORF">ARMGADRAFT_1089139</name>
</gene>
<name>A0A2H3CKT1_ARMGA</name>
<reference evidence="3" key="1">
    <citation type="journal article" date="2017" name="Nat. Ecol. Evol.">
        <title>Genome expansion and lineage-specific genetic innovations in the forest pathogenic fungi Armillaria.</title>
        <authorList>
            <person name="Sipos G."/>
            <person name="Prasanna A.N."/>
            <person name="Walter M.C."/>
            <person name="O'Connor E."/>
            <person name="Balint B."/>
            <person name="Krizsan K."/>
            <person name="Kiss B."/>
            <person name="Hess J."/>
            <person name="Varga T."/>
            <person name="Slot J."/>
            <person name="Riley R."/>
            <person name="Boka B."/>
            <person name="Rigling D."/>
            <person name="Barry K."/>
            <person name="Lee J."/>
            <person name="Mihaltcheva S."/>
            <person name="LaButti K."/>
            <person name="Lipzen A."/>
            <person name="Waldron R."/>
            <person name="Moloney N.M."/>
            <person name="Sperisen C."/>
            <person name="Kredics L."/>
            <person name="Vagvoelgyi C."/>
            <person name="Patrignani A."/>
            <person name="Fitzpatrick D."/>
            <person name="Nagy I."/>
            <person name="Doyle S."/>
            <person name="Anderson J.B."/>
            <person name="Grigoriev I.V."/>
            <person name="Gueldener U."/>
            <person name="Muensterkoetter M."/>
            <person name="Nagy L.G."/>
        </authorList>
    </citation>
    <scope>NUCLEOTIDE SEQUENCE [LARGE SCALE GENOMIC DNA]</scope>
    <source>
        <strain evidence="3">Ar21-2</strain>
    </source>
</reference>
<sequence length="396" mass="43366">MSTEASAEVSPPIHPPMLLPPGEGPLPSPPTESRPSSSPSAPPSPPPAPPCPPPPSSPPPPPPPANSPQSSRIASRPATPDDTLDVMEFVTPEDGGDGTVTASKQGKRLKENDGRKESSGHARGSNKDTGKSSSTAKDKKRVAECGDDDTSGPGTSGRAKRRKVSKDKDTAATPSNTERPPRLDLPKDAPKWAVNAIKLFKQEDVPQQLLQLVETWINFETCKKNWLHTGKLSTMDRPKPVGNWINHARTDHFHLQAVKSGVDPVKDFESKFWLWWSQLQPEFWQRDESDIALALDNKGWPDTTSEGDWEILRLLGMNGWLLSEGIIRELLLKFATADPDCAWLQHTNADPIFIVVEITLADNPHHPALHSTEVIERVWRNCSDEEVSAVGNVDEA</sequence>